<comment type="caution">
    <text evidence="1">The sequence shown here is derived from an EMBL/GenBank/DDBJ whole genome shotgun (WGS) entry which is preliminary data.</text>
</comment>
<accession>A0A482XN07</accession>
<dbReference type="PANTHER" id="PTHR31400">
    <property type="entry name" value="GUANYLYL CYCLASE DOMAIN CONTAINING PROTEIN 1 GUCD1"/>
    <property type="match status" value="1"/>
</dbReference>
<dbReference type="Proteomes" id="UP000291343">
    <property type="component" value="Unassembled WGS sequence"/>
</dbReference>
<dbReference type="InterPro" id="IPR018616">
    <property type="entry name" value="GUCD1"/>
</dbReference>
<dbReference type="Pfam" id="PF09778">
    <property type="entry name" value="Guanylate_cyc_2"/>
    <property type="match status" value="1"/>
</dbReference>
<keyword evidence="2" id="KW-1185">Reference proteome</keyword>
<evidence type="ECO:0000313" key="1">
    <source>
        <dbReference type="EMBL" id="RZF47306.1"/>
    </source>
</evidence>
<reference evidence="1 2" key="1">
    <citation type="journal article" date="2017" name="Gigascience">
        <title>Genome sequence of the small brown planthopper, Laodelphax striatellus.</title>
        <authorList>
            <person name="Zhu J."/>
            <person name="Jiang F."/>
            <person name="Wang X."/>
            <person name="Yang P."/>
            <person name="Bao Y."/>
            <person name="Zhao W."/>
            <person name="Wang W."/>
            <person name="Lu H."/>
            <person name="Wang Q."/>
            <person name="Cui N."/>
            <person name="Li J."/>
            <person name="Chen X."/>
            <person name="Luo L."/>
            <person name="Yu J."/>
            <person name="Kang L."/>
            <person name="Cui F."/>
        </authorList>
    </citation>
    <scope>NUCLEOTIDE SEQUENCE [LARGE SCALE GENOMIC DNA]</scope>
    <source>
        <strain evidence="1">Lst14</strain>
    </source>
</reference>
<dbReference type="EMBL" id="QKKF02004574">
    <property type="protein sequence ID" value="RZF47306.1"/>
    <property type="molecule type" value="Genomic_DNA"/>
</dbReference>
<organism evidence="1 2">
    <name type="scientific">Laodelphax striatellus</name>
    <name type="common">Small brown planthopper</name>
    <name type="synonym">Delphax striatella</name>
    <dbReference type="NCBI Taxonomy" id="195883"/>
    <lineage>
        <taxon>Eukaryota</taxon>
        <taxon>Metazoa</taxon>
        <taxon>Ecdysozoa</taxon>
        <taxon>Arthropoda</taxon>
        <taxon>Hexapoda</taxon>
        <taxon>Insecta</taxon>
        <taxon>Pterygota</taxon>
        <taxon>Neoptera</taxon>
        <taxon>Paraneoptera</taxon>
        <taxon>Hemiptera</taxon>
        <taxon>Auchenorrhyncha</taxon>
        <taxon>Fulgoroidea</taxon>
        <taxon>Delphacidae</taxon>
        <taxon>Criomorphinae</taxon>
        <taxon>Laodelphax</taxon>
    </lineage>
</organism>
<evidence type="ECO:0000313" key="2">
    <source>
        <dbReference type="Proteomes" id="UP000291343"/>
    </source>
</evidence>
<dbReference type="OrthoDB" id="206796at2759"/>
<proteinExistence type="predicted"/>
<dbReference type="InParanoid" id="A0A482XN07"/>
<dbReference type="PANTHER" id="PTHR31400:SF1">
    <property type="entry name" value="PROTEIN GUCD1"/>
    <property type="match status" value="1"/>
</dbReference>
<dbReference type="AlphaFoldDB" id="A0A482XN07"/>
<gene>
    <name evidence="1" type="ORF">LSTR_LSTR009797</name>
</gene>
<name>A0A482XN07_LAOST</name>
<sequence>MKYMDLCYLLKRFDVKHVYYTQTMGINSYDRNHDFYHTIISKDSERVIERFKSAQMVE</sequence>
<protein>
    <submittedName>
        <fullName evidence="1">Uncharacterized protein</fullName>
    </submittedName>
</protein>